<evidence type="ECO:0000313" key="2">
    <source>
        <dbReference type="EMBL" id="ORE88351.1"/>
    </source>
</evidence>
<dbReference type="RefSeq" id="WP_083559003.1">
    <property type="nucleotide sequence ID" value="NZ_AQQV01000001.1"/>
</dbReference>
<evidence type="ECO:0000256" key="1">
    <source>
        <dbReference type="SAM" id="SignalP"/>
    </source>
</evidence>
<protein>
    <recommendedName>
        <fullName evidence="4">Lipoprotein</fullName>
    </recommendedName>
</protein>
<reference evidence="2 3" key="1">
    <citation type="submission" date="2013-04" db="EMBL/GenBank/DDBJ databases">
        <title>Oceanococcus atlanticus 22II-S10r2 Genome Sequencing.</title>
        <authorList>
            <person name="Lai Q."/>
            <person name="Li G."/>
            <person name="Shao Z."/>
        </authorList>
    </citation>
    <scope>NUCLEOTIDE SEQUENCE [LARGE SCALE GENOMIC DNA]</scope>
    <source>
        <strain evidence="2 3">22II-S10r2</strain>
    </source>
</reference>
<keyword evidence="1" id="KW-0732">Signal</keyword>
<sequence length="350" mass="36397">MMKFQVSPRKSAFFSVLAASAFMVGCGGSSGGGEPQERYVSGIVATGAPLAGADVLIKGANGQEAMAITDANGLFDADVTNLTPPLIFRAVLGETELFSYDEDGDGVANIHDLTGLALRLAAEQDDLAALFDSWVNGQVGANSIGSAVDVINEQFAALYNDAGVDGGFNFFTSSFSADHQGFDAVLDQVEDVVNCATVDGSYSCQIEYADGSTTIITFNPPADGGNGEFTVPDGSTWRLIISGTVNGQPFSETIDISTDQVPLGESSGQVYAGDLSEAYTEGFQQACTGGFDGNVNVSEFTYTTSGSGEVGTKAVVSYAFSINGTCTVDGQGSFPMNITADFDYTWERIG</sequence>
<organism evidence="2 3">
    <name type="scientific">Oceanococcus atlanticus</name>
    <dbReference type="NCBI Taxonomy" id="1317117"/>
    <lineage>
        <taxon>Bacteria</taxon>
        <taxon>Pseudomonadati</taxon>
        <taxon>Pseudomonadota</taxon>
        <taxon>Gammaproteobacteria</taxon>
        <taxon>Chromatiales</taxon>
        <taxon>Oceanococcaceae</taxon>
        <taxon>Oceanococcus</taxon>
    </lineage>
</organism>
<dbReference type="SUPFAM" id="SSF49464">
    <property type="entry name" value="Carboxypeptidase regulatory domain-like"/>
    <property type="match status" value="1"/>
</dbReference>
<proteinExistence type="predicted"/>
<keyword evidence="3" id="KW-1185">Reference proteome</keyword>
<gene>
    <name evidence="2" type="ORF">ATO7_00710</name>
</gene>
<dbReference type="PROSITE" id="PS51257">
    <property type="entry name" value="PROKAR_LIPOPROTEIN"/>
    <property type="match status" value="1"/>
</dbReference>
<dbReference type="AlphaFoldDB" id="A0A1Y1SGA5"/>
<feature type="signal peptide" evidence="1">
    <location>
        <begin position="1"/>
        <end position="18"/>
    </location>
</feature>
<comment type="caution">
    <text evidence="2">The sequence shown here is derived from an EMBL/GenBank/DDBJ whole genome shotgun (WGS) entry which is preliminary data.</text>
</comment>
<dbReference type="OrthoDB" id="6223341at2"/>
<evidence type="ECO:0000313" key="3">
    <source>
        <dbReference type="Proteomes" id="UP000192342"/>
    </source>
</evidence>
<dbReference type="STRING" id="1317117.ATO7_00710"/>
<name>A0A1Y1SGA5_9GAMM</name>
<dbReference type="InterPro" id="IPR008969">
    <property type="entry name" value="CarboxyPept-like_regulatory"/>
</dbReference>
<dbReference type="Proteomes" id="UP000192342">
    <property type="component" value="Unassembled WGS sequence"/>
</dbReference>
<accession>A0A1Y1SGA5</accession>
<feature type="chain" id="PRO_5012033507" description="Lipoprotein" evidence="1">
    <location>
        <begin position="19"/>
        <end position="350"/>
    </location>
</feature>
<dbReference type="EMBL" id="AQQV01000001">
    <property type="protein sequence ID" value="ORE88351.1"/>
    <property type="molecule type" value="Genomic_DNA"/>
</dbReference>
<evidence type="ECO:0008006" key="4">
    <source>
        <dbReference type="Google" id="ProtNLM"/>
    </source>
</evidence>